<reference evidence="2 3" key="1">
    <citation type="submission" date="2020-12" db="EMBL/GenBank/DDBJ databases">
        <title>Concerted genomic and epigenomic changes stabilize Arabidopsis allopolyploids.</title>
        <authorList>
            <person name="Chen Z."/>
        </authorList>
    </citation>
    <scope>NUCLEOTIDE SEQUENCE [LARGE SCALE GENOMIC DNA]</scope>
    <source>
        <strain evidence="2">Allo738</strain>
        <tissue evidence="2">Leaf</tissue>
    </source>
</reference>
<dbReference type="PANTHER" id="PTHR48449">
    <property type="entry name" value="DUF1985 DOMAIN-CONTAINING PROTEIN"/>
    <property type="match status" value="1"/>
</dbReference>
<dbReference type="PANTHER" id="PTHR48449:SF1">
    <property type="entry name" value="DUF1985 DOMAIN-CONTAINING PROTEIN"/>
    <property type="match status" value="1"/>
</dbReference>
<protein>
    <recommendedName>
        <fullName evidence="1">DUF1985 domain-containing protein</fullName>
    </recommendedName>
</protein>
<dbReference type="InterPro" id="IPR015410">
    <property type="entry name" value="DUF1985"/>
</dbReference>
<evidence type="ECO:0000259" key="1">
    <source>
        <dbReference type="Pfam" id="PF09331"/>
    </source>
</evidence>
<accession>A0A8T2BKI9</accession>
<dbReference type="EMBL" id="JAEFBK010000007">
    <property type="protein sequence ID" value="KAG7585624.1"/>
    <property type="molecule type" value="Genomic_DNA"/>
</dbReference>
<gene>
    <name evidence="2" type="ORF">ISN45_Aa02g009700</name>
</gene>
<evidence type="ECO:0000313" key="2">
    <source>
        <dbReference type="EMBL" id="KAG7585624.1"/>
    </source>
</evidence>
<dbReference type="Pfam" id="PF09331">
    <property type="entry name" value="DUF1985"/>
    <property type="match status" value="1"/>
</dbReference>
<name>A0A8T2BKI9_9BRAS</name>
<dbReference type="AlphaFoldDB" id="A0A8T2BKI9"/>
<feature type="domain" description="DUF1985" evidence="1">
    <location>
        <begin position="66"/>
        <end position="165"/>
    </location>
</feature>
<comment type="caution">
    <text evidence="2">The sequence shown here is derived from an EMBL/GenBank/DDBJ whole genome shotgun (WGS) entry which is preliminary data.</text>
</comment>
<organism evidence="2 3">
    <name type="scientific">Arabidopsis thaliana x Arabidopsis arenosa</name>
    <dbReference type="NCBI Taxonomy" id="1240361"/>
    <lineage>
        <taxon>Eukaryota</taxon>
        <taxon>Viridiplantae</taxon>
        <taxon>Streptophyta</taxon>
        <taxon>Embryophyta</taxon>
        <taxon>Tracheophyta</taxon>
        <taxon>Spermatophyta</taxon>
        <taxon>Magnoliopsida</taxon>
        <taxon>eudicotyledons</taxon>
        <taxon>Gunneridae</taxon>
        <taxon>Pentapetalae</taxon>
        <taxon>rosids</taxon>
        <taxon>malvids</taxon>
        <taxon>Brassicales</taxon>
        <taxon>Brassicaceae</taxon>
        <taxon>Camelineae</taxon>
        <taxon>Arabidopsis</taxon>
    </lineage>
</organism>
<evidence type="ECO:0000313" key="3">
    <source>
        <dbReference type="Proteomes" id="UP000694240"/>
    </source>
</evidence>
<keyword evidence="3" id="KW-1185">Reference proteome</keyword>
<dbReference type="Proteomes" id="UP000694240">
    <property type="component" value="Chromosome 7"/>
</dbReference>
<proteinExistence type="predicted"/>
<sequence length="166" mass="19645">MFRTSGEPDDKRKINIYFVLKYMGTVKEALKKHEKEWSQLCNSQFRYLLEHGREVAFLVQFAHYMLSRQLVTAKKHEIWKYFGGAPIRFSIQEFSDATGIYCSKIPEIPQNLDEDDTTNWDDLIGKNVKEIDDTWIVKKLEYKKFDDPQKRLQLCCLLLVDDILCP</sequence>